<evidence type="ECO:0000256" key="9">
    <source>
        <dbReference type="SAM" id="MobiDB-lite"/>
    </source>
</evidence>
<feature type="region of interest" description="Disordered" evidence="9">
    <location>
        <begin position="1"/>
        <end position="144"/>
    </location>
</feature>
<comment type="similarity">
    <text evidence="2">Belongs to the MAD1 family.</text>
</comment>
<feature type="compositionally biased region" description="Polar residues" evidence="9">
    <location>
        <begin position="563"/>
        <end position="573"/>
    </location>
</feature>
<sequence length="824" mass="92402">MSQTPNQLNTRLASDAQLRSGGFSRMRPFTPQQGDRSGDAGRRSSVNSNSQFRTSVGSGLPRPNTNLRDSRFGASRGISTQAPYNIFTGEANPAAGSMARPTSWQGNPSGPSPPRGRPRATTTASNFSRESSKENLAPADAEEYEAQRRRIEELKAEVGTLRYQISNYEQEKELARLQTENELRDAKRRAEDDFKAKQAAEADKTKALRQLEALQEELDTERAEKESQKRALEAKTRDALEEARLLQEQLEDLSAAKDEAARIAEREATDLKAKLAASQRAARELEQESTTREDVLEKTQALLAERDETVGRLEADVLRLKAQTGDAETIAVIRRELTEQVAHIRMLEAKNRDQLGELKHLRQVHKAVEIVEEEKRSLQRRLEANESVHAELDEERRQRQRLEDERQAWAAYLQREASASDQSFEFDSPEAVARALVSERLNSASLLDRLGAMQPEITDRDNIIRSLENERAGLQSQIEKLKTATVPGAVDKARARFDRQRALALKEVEYLRAQLSTFDMEDITLQPERVDQEQAKRVKDLEDLVEKYKQEVEVLHADLSALESASATEQPRSSALLGTKRSHEESSGRDLEAESEQLGQLSRKNRKLQSEFTELQNAHLLLQKEQQVTAEQLAAAKEQLKTRVLSLRSNPTSDFEAVKTATLRALKRENAELLAQIEGQPTLFATVPTSQLAAARREISEAQAEAASAQKAAARLKQVWSAKSAEFKEAVFSTLGWTVSFIPGGKMRVESVYYPSQTDEHENSIVFDGEKGTMKVGGGPRSAFANRIGDNIKFWVRERGCVPCFLAALTLEFYDEHTRAMRPS</sequence>
<evidence type="ECO:0000256" key="3">
    <source>
        <dbReference type="ARBA" id="ARBA00022019"/>
    </source>
</evidence>
<keyword evidence="7" id="KW-0131">Cell cycle</keyword>
<evidence type="ECO:0000256" key="7">
    <source>
        <dbReference type="ARBA" id="ARBA00023306"/>
    </source>
</evidence>
<evidence type="ECO:0000256" key="4">
    <source>
        <dbReference type="ARBA" id="ARBA00022618"/>
    </source>
</evidence>
<name>A0AAE0NCV8_9PEZI</name>
<dbReference type="Gene3D" id="6.10.250.90">
    <property type="match status" value="1"/>
</dbReference>
<evidence type="ECO:0000256" key="8">
    <source>
        <dbReference type="SAM" id="Coils"/>
    </source>
</evidence>
<dbReference type="EMBL" id="JAULSN010000002">
    <property type="protein sequence ID" value="KAK3378733.1"/>
    <property type="molecule type" value="Genomic_DNA"/>
</dbReference>
<feature type="compositionally biased region" description="Polar residues" evidence="9">
    <location>
        <begin position="1"/>
        <end position="12"/>
    </location>
</feature>
<dbReference type="Pfam" id="PF05557">
    <property type="entry name" value="MAD"/>
    <property type="match status" value="1"/>
</dbReference>
<dbReference type="GO" id="GO:0051301">
    <property type="term" value="P:cell division"/>
    <property type="evidence" value="ECO:0007669"/>
    <property type="project" value="UniProtKB-KW"/>
</dbReference>
<dbReference type="AlphaFoldDB" id="A0AAE0NCV8"/>
<reference evidence="10" key="1">
    <citation type="journal article" date="2023" name="Mol. Phylogenet. Evol.">
        <title>Genome-scale phylogeny and comparative genomics of the fungal order Sordariales.</title>
        <authorList>
            <person name="Hensen N."/>
            <person name="Bonometti L."/>
            <person name="Westerberg I."/>
            <person name="Brannstrom I.O."/>
            <person name="Guillou S."/>
            <person name="Cros-Aarteil S."/>
            <person name="Calhoun S."/>
            <person name="Haridas S."/>
            <person name="Kuo A."/>
            <person name="Mondo S."/>
            <person name="Pangilinan J."/>
            <person name="Riley R."/>
            <person name="LaButti K."/>
            <person name="Andreopoulos B."/>
            <person name="Lipzen A."/>
            <person name="Chen C."/>
            <person name="Yan M."/>
            <person name="Daum C."/>
            <person name="Ng V."/>
            <person name="Clum A."/>
            <person name="Steindorff A."/>
            <person name="Ohm R.A."/>
            <person name="Martin F."/>
            <person name="Silar P."/>
            <person name="Natvig D.O."/>
            <person name="Lalanne C."/>
            <person name="Gautier V."/>
            <person name="Ament-Velasquez S.L."/>
            <person name="Kruys A."/>
            <person name="Hutchinson M.I."/>
            <person name="Powell A.J."/>
            <person name="Barry K."/>
            <person name="Miller A.N."/>
            <person name="Grigoriev I.V."/>
            <person name="Debuchy R."/>
            <person name="Gladieux P."/>
            <person name="Hiltunen Thoren M."/>
            <person name="Johannesson H."/>
        </authorList>
    </citation>
    <scope>NUCLEOTIDE SEQUENCE</scope>
    <source>
        <strain evidence="10">CBS 958.72</strain>
    </source>
</reference>
<dbReference type="Gene3D" id="3.30.457.60">
    <property type="match status" value="1"/>
</dbReference>
<feature type="compositionally biased region" description="Basic and acidic residues" evidence="9">
    <location>
        <begin position="581"/>
        <end position="592"/>
    </location>
</feature>
<feature type="region of interest" description="Disordered" evidence="9">
    <location>
        <begin position="563"/>
        <end position="602"/>
    </location>
</feature>
<dbReference type="InterPro" id="IPR008672">
    <property type="entry name" value="Mad1"/>
</dbReference>
<reference evidence="10" key="2">
    <citation type="submission" date="2023-06" db="EMBL/GenBank/DDBJ databases">
        <authorList>
            <consortium name="Lawrence Berkeley National Laboratory"/>
            <person name="Haridas S."/>
            <person name="Hensen N."/>
            <person name="Bonometti L."/>
            <person name="Westerberg I."/>
            <person name="Brannstrom I.O."/>
            <person name="Guillou S."/>
            <person name="Cros-Aarteil S."/>
            <person name="Calhoun S."/>
            <person name="Kuo A."/>
            <person name="Mondo S."/>
            <person name="Pangilinan J."/>
            <person name="Riley R."/>
            <person name="Labutti K."/>
            <person name="Andreopoulos B."/>
            <person name="Lipzen A."/>
            <person name="Chen C."/>
            <person name="Yanf M."/>
            <person name="Daum C."/>
            <person name="Ng V."/>
            <person name="Clum A."/>
            <person name="Steindorff A."/>
            <person name="Ohm R."/>
            <person name="Martin F."/>
            <person name="Silar P."/>
            <person name="Natvig D."/>
            <person name="Lalanne C."/>
            <person name="Gautier V."/>
            <person name="Ament-Velasquez S.L."/>
            <person name="Kruys A."/>
            <person name="Hutchinson M.I."/>
            <person name="Powell A.J."/>
            <person name="Barry K."/>
            <person name="Miller A.N."/>
            <person name="Grigoriev I.V."/>
            <person name="Debuchy R."/>
            <person name="Gladieux P."/>
            <person name="Thoren M.H."/>
            <person name="Johannesson H."/>
        </authorList>
    </citation>
    <scope>NUCLEOTIDE SEQUENCE</scope>
    <source>
        <strain evidence="10">CBS 958.72</strain>
    </source>
</reference>
<organism evidence="10 11">
    <name type="scientific">Lasiosphaeria ovina</name>
    <dbReference type="NCBI Taxonomy" id="92902"/>
    <lineage>
        <taxon>Eukaryota</taxon>
        <taxon>Fungi</taxon>
        <taxon>Dikarya</taxon>
        <taxon>Ascomycota</taxon>
        <taxon>Pezizomycotina</taxon>
        <taxon>Sordariomycetes</taxon>
        <taxon>Sordariomycetidae</taxon>
        <taxon>Sordariales</taxon>
        <taxon>Lasiosphaeriaceae</taxon>
        <taxon>Lasiosphaeria</taxon>
    </lineage>
</organism>
<dbReference type="GO" id="GO:0000776">
    <property type="term" value="C:kinetochore"/>
    <property type="evidence" value="ECO:0007669"/>
    <property type="project" value="TreeGrafter"/>
</dbReference>
<comment type="caution">
    <text evidence="10">The sequence shown here is derived from an EMBL/GenBank/DDBJ whole genome shotgun (WGS) entry which is preliminary data.</text>
</comment>
<evidence type="ECO:0000256" key="5">
    <source>
        <dbReference type="ARBA" id="ARBA00022776"/>
    </source>
</evidence>
<dbReference type="GO" id="GO:0072686">
    <property type="term" value="C:mitotic spindle"/>
    <property type="evidence" value="ECO:0007669"/>
    <property type="project" value="TreeGrafter"/>
</dbReference>
<feature type="compositionally biased region" description="Polar residues" evidence="9">
    <location>
        <begin position="44"/>
        <end position="67"/>
    </location>
</feature>
<evidence type="ECO:0000313" key="10">
    <source>
        <dbReference type="EMBL" id="KAK3378733.1"/>
    </source>
</evidence>
<keyword evidence="6" id="KW-0539">Nucleus</keyword>
<proteinExistence type="inferred from homology"/>
<dbReference type="Proteomes" id="UP001287356">
    <property type="component" value="Unassembled WGS sequence"/>
</dbReference>
<keyword evidence="11" id="KW-1185">Reference proteome</keyword>
<comment type="subcellular location">
    <subcellularLocation>
        <location evidence="1">Nucleus</location>
    </subcellularLocation>
</comment>
<dbReference type="PANTHER" id="PTHR23168:SF0">
    <property type="entry name" value="MITOTIC SPINDLE ASSEMBLY CHECKPOINT PROTEIN MAD1"/>
    <property type="match status" value="1"/>
</dbReference>
<feature type="coiled-coil region" evidence="8">
    <location>
        <begin position="692"/>
        <end position="719"/>
    </location>
</feature>
<keyword evidence="4" id="KW-0132">Cell division</keyword>
<dbReference type="GO" id="GO:0007094">
    <property type="term" value="P:mitotic spindle assembly checkpoint signaling"/>
    <property type="evidence" value="ECO:0007669"/>
    <property type="project" value="InterPro"/>
</dbReference>
<feature type="coiled-coil region" evidence="8">
    <location>
        <begin position="361"/>
        <end position="412"/>
    </location>
</feature>
<keyword evidence="8" id="KW-0175">Coiled coil</keyword>
<dbReference type="GO" id="GO:0051315">
    <property type="term" value="P:attachment of mitotic spindle microtubules to kinetochore"/>
    <property type="evidence" value="ECO:0007669"/>
    <property type="project" value="TreeGrafter"/>
</dbReference>
<evidence type="ECO:0000256" key="6">
    <source>
        <dbReference type="ARBA" id="ARBA00023242"/>
    </source>
</evidence>
<dbReference type="PANTHER" id="PTHR23168">
    <property type="entry name" value="MITOTIC SPINDLE ASSEMBLY CHECKPOINT PROTEIN MAD1 MITOTIC ARREST DEFICIENT-LIKE PROTEIN 1"/>
    <property type="match status" value="1"/>
</dbReference>
<evidence type="ECO:0000256" key="2">
    <source>
        <dbReference type="ARBA" id="ARBA00008029"/>
    </source>
</evidence>
<evidence type="ECO:0000313" key="11">
    <source>
        <dbReference type="Proteomes" id="UP001287356"/>
    </source>
</evidence>
<keyword evidence="5" id="KW-0498">Mitosis</keyword>
<gene>
    <name evidence="10" type="ORF">B0T24DRAFT_568301</name>
</gene>
<accession>A0AAE0NCV8</accession>
<protein>
    <recommendedName>
        <fullName evidence="3">Spindle assembly checkpoint component MAD1</fullName>
    </recommendedName>
</protein>
<dbReference type="GO" id="GO:0005635">
    <property type="term" value="C:nuclear envelope"/>
    <property type="evidence" value="ECO:0007669"/>
    <property type="project" value="TreeGrafter"/>
</dbReference>
<evidence type="ECO:0000256" key="1">
    <source>
        <dbReference type="ARBA" id="ARBA00004123"/>
    </source>
</evidence>